<proteinExistence type="predicted"/>
<dbReference type="EMBL" id="CP139779">
    <property type="protein sequence ID" value="WQB70720.1"/>
    <property type="molecule type" value="Genomic_DNA"/>
</dbReference>
<dbReference type="RefSeq" id="WP_322410857.1">
    <property type="nucleotide sequence ID" value="NZ_CP139779.1"/>
</dbReference>
<gene>
    <name evidence="1" type="ORF">T9R20_01830</name>
</gene>
<evidence type="ECO:0000313" key="2">
    <source>
        <dbReference type="Proteomes" id="UP001324533"/>
    </source>
</evidence>
<organism evidence="1 2">
    <name type="scientific">Microbacterium invictum</name>
    <dbReference type="NCBI Taxonomy" id="515415"/>
    <lineage>
        <taxon>Bacteria</taxon>
        <taxon>Bacillati</taxon>
        <taxon>Actinomycetota</taxon>
        <taxon>Actinomycetes</taxon>
        <taxon>Micrococcales</taxon>
        <taxon>Microbacteriaceae</taxon>
        <taxon>Microbacterium</taxon>
    </lineage>
</organism>
<name>A0ABZ0VAR8_9MICO</name>
<protein>
    <submittedName>
        <fullName evidence="1">Uncharacterized protein</fullName>
    </submittedName>
</protein>
<evidence type="ECO:0000313" key="1">
    <source>
        <dbReference type="EMBL" id="WQB70720.1"/>
    </source>
</evidence>
<keyword evidence="2" id="KW-1185">Reference proteome</keyword>
<accession>A0ABZ0VAR8</accession>
<sequence>MSQTFASIEVQSPFHIVRGTFDPAGSAIARSETWSAVAVEDVSTGVTDVAPLHYG</sequence>
<dbReference type="Proteomes" id="UP001324533">
    <property type="component" value="Chromosome"/>
</dbReference>
<reference evidence="1 2" key="1">
    <citation type="submission" date="2023-06" db="EMBL/GenBank/DDBJ databases">
        <title>Rock-solubilizing bacteria, Microbacterium invictum, promotes re-establishment of vegetation in rocky wasteland by accelerating rock bio-weathering and reshaping soil bacterial community.</title>
        <authorList>
            <person name="Liu C."/>
        </authorList>
    </citation>
    <scope>NUCLEOTIDE SEQUENCE [LARGE SCALE GENOMIC DNA]</scope>
    <source>
        <strain evidence="1 2">X-18</strain>
    </source>
</reference>